<evidence type="ECO:0000313" key="3">
    <source>
        <dbReference type="Proteomes" id="UP000092583"/>
    </source>
</evidence>
<dbReference type="Proteomes" id="UP000092583">
    <property type="component" value="Unassembled WGS sequence"/>
</dbReference>
<organism evidence="2 3">
    <name type="scientific">Kwoniella mangroviensis CBS 10435</name>
    <dbReference type="NCBI Taxonomy" id="1331196"/>
    <lineage>
        <taxon>Eukaryota</taxon>
        <taxon>Fungi</taxon>
        <taxon>Dikarya</taxon>
        <taxon>Basidiomycota</taxon>
        <taxon>Agaricomycotina</taxon>
        <taxon>Tremellomycetes</taxon>
        <taxon>Tremellales</taxon>
        <taxon>Cryptococcaceae</taxon>
        <taxon>Kwoniella</taxon>
    </lineage>
</organism>
<protein>
    <submittedName>
        <fullName evidence="2">Uncharacterized protein</fullName>
    </submittedName>
</protein>
<dbReference type="AlphaFoldDB" id="A0A1B9J3G6"/>
<gene>
    <name evidence="2" type="ORF">L486_02000</name>
</gene>
<name>A0A1B9J3G6_9TREE</name>
<sequence length="108" mass="12208">MPNEHSTAMTLAGRGNNEEDNEIELIKNEDILRIDNPPKRSCLFCRATSGDFVPRSDDDFEQQPAGSTSKELNNKQDERIGHRFIDVTQSPVERATIKIPDPSEMTYS</sequence>
<feature type="compositionally biased region" description="Basic and acidic residues" evidence="1">
    <location>
        <begin position="72"/>
        <end position="83"/>
    </location>
</feature>
<accession>A0A1B9J3G6</accession>
<feature type="region of interest" description="Disordered" evidence="1">
    <location>
        <begin position="49"/>
        <end position="83"/>
    </location>
</feature>
<dbReference type="EMBL" id="KI669459">
    <property type="protein sequence ID" value="OCF62332.1"/>
    <property type="molecule type" value="Genomic_DNA"/>
</dbReference>
<feature type="region of interest" description="Disordered" evidence="1">
    <location>
        <begin position="1"/>
        <end position="21"/>
    </location>
</feature>
<keyword evidence="3" id="KW-1185">Reference proteome</keyword>
<proteinExistence type="predicted"/>
<evidence type="ECO:0000256" key="1">
    <source>
        <dbReference type="SAM" id="MobiDB-lite"/>
    </source>
</evidence>
<reference evidence="2 3" key="1">
    <citation type="submission" date="2013-07" db="EMBL/GenBank/DDBJ databases">
        <title>The Genome Sequence of Kwoniella mangroviensis CBS10435.</title>
        <authorList>
            <consortium name="The Broad Institute Genome Sequencing Platform"/>
            <person name="Cuomo C."/>
            <person name="Litvintseva A."/>
            <person name="Chen Y."/>
            <person name="Heitman J."/>
            <person name="Sun S."/>
            <person name="Springer D."/>
            <person name="Dromer F."/>
            <person name="Young S.K."/>
            <person name="Zeng Q."/>
            <person name="Gargeya S."/>
            <person name="Fitzgerald M."/>
            <person name="Abouelleil A."/>
            <person name="Alvarado L."/>
            <person name="Berlin A.M."/>
            <person name="Chapman S.B."/>
            <person name="Dewar J."/>
            <person name="Goldberg J."/>
            <person name="Griggs A."/>
            <person name="Gujja S."/>
            <person name="Hansen M."/>
            <person name="Howarth C."/>
            <person name="Imamovic A."/>
            <person name="Larimer J."/>
            <person name="McCowan C."/>
            <person name="Murphy C."/>
            <person name="Pearson M."/>
            <person name="Priest M."/>
            <person name="Roberts A."/>
            <person name="Saif S."/>
            <person name="Shea T."/>
            <person name="Sykes S."/>
            <person name="Wortman J."/>
            <person name="Nusbaum C."/>
            <person name="Birren B."/>
        </authorList>
    </citation>
    <scope>NUCLEOTIDE SEQUENCE [LARGE SCALE GENOMIC DNA]</scope>
    <source>
        <strain evidence="2 3">CBS 10435</strain>
    </source>
</reference>
<evidence type="ECO:0000313" key="2">
    <source>
        <dbReference type="EMBL" id="OCF62332.1"/>
    </source>
</evidence>
<reference evidence="3" key="2">
    <citation type="submission" date="2013-12" db="EMBL/GenBank/DDBJ databases">
        <title>Evolution of pathogenesis and genome organization in the Tremellales.</title>
        <authorList>
            <person name="Cuomo C."/>
            <person name="Litvintseva A."/>
            <person name="Heitman J."/>
            <person name="Chen Y."/>
            <person name="Sun S."/>
            <person name="Springer D."/>
            <person name="Dromer F."/>
            <person name="Young S."/>
            <person name="Zeng Q."/>
            <person name="Chapman S."/>
            <person name="Gujja S."/>
            <person name="Saif S."/>
            <person name="Birren B."/>
        </authorList>
    </citation>
    <scope>NUCLEOTIDE SEQUENCE [LARGE SCALE GENOMIC DNA]</scope>
    <source>
        <strain evidence="3">CBS 10435</strain>
    </source>
</reference>